<dbReference type="Pfam" id="PF16344">
    <property type="entry name" value="FecR_C"/>
    <property type="match status" value="1"/>
</dbReference>
<feature type="domain" description="Protein FecR C-terminal" evidence="3">
    <location>
        <begin position="229"/>
        <end position="295"/>
    </location>
</feature>
<dbReference type="OrthoDB" id="1097347at2"/>
<organism evidence="4 5">
    <name type="scientific">Flavobacterium cellulosilyticum</name>
    <dbReference type="NCBI Taxonomy" id="2541731"/>
    <lineage>
        <taxon>Bacteria</taxon>
        <taxon>Pseudomonadati</taxon>
        <taxon>Bacteroidota</taxon>
        <taxon>Flavobacteriia</taxon>
        <taxon>Flavobacteriales</taxon>
        <taxon>Flavobacteriaceae</taxon>
        <taxon>Flavobacterium</taxon>
    </lineage>
</organism>
<gene>
    <name evidence="4" type="ORF">E0F76_10100</name>
</gene>
<dbReference type="Pfam" id="PF04773">
    <property type="entry name" value="FecR"/>
    <property type="match status" value="1"/>
</dbReference>
<dbReference type="InterPro" id="IPR006860">
    <property type="entry name" value="FecR"/>
</dbReference>
<keyword evidence="1" id="KW-0812">Transmembrane</keyword>
<reference evidence="4 5" key="1">
    <citation type="submission" date="2019-03" db="EMBL/GenBank/DDBJ databases">
        <title>Flavobacterium AR-3-4 sp. nov. isolated from arctic soil.</title>
        <authorList>
            <person name="Chaudhary D.K."/>
        </authorList>
    </citation>
    <scope>NUCLEOTIDE SEQUENCE [LARGE SCALE GENOMIC DNA]</scope>
    <source>
        <strain evidence="4 5">AR-3-4</strain>
    </source>
</reference>
<dbReference type="AlphaFoldDB" id="A0A4R5CI24"/>
<evidence type="ECO:0000313" key="5">
    <source>
        <dbReference type="Proteomes" id="UP000295479"/>
    </source>
</evidence>
<comment type="caution">
    <text evidence="4">The sequence shown here is derived from an EMBL/GenBank/DDBJ whole genome shotgun (WGS) entry which is preliminary data.</text>
</comment>
<name>A0A4R5CI24_9FLAO</name>
<feature type="transmembrane region" description="Helical" evidence="1">
    <location>
        <begin position="73"/>
        <end position="91"/>
    </location>
</feature>
<dbReference type="PANTHER" id="PTHR30273:SF2">
    <property type="entry name" value="PROTEIN FECR"/>
    <property type="match status" value="1"/>
</dbReference>
<dbReference type="InterPro" id="IPR012373">
    <property type="entry name" value="Ferrdict_sens_TM"/>
</dbReference>
<dbReference type="Gene3D" id="2.60.120.1440">
    <property type="match status" value="1"/>
</dbReference>
<feature type="domain" description="FecR protein" evidence="2">
    <location>
        <begin position="104"/>
        <end position="189"/>
    </location>
</feature>
<accession>A0A4R5CI24</accession>
<dbReference type="InterPro" id="IPR032508">
    <property type="entry name" value="FecR_C"/>
</dbReference>
<evidence type="ECO:0000256" key="1">
    <source>
        <dbReference type="SAM" id="Phobius"/>
    </source>
</evidence>
<dbReference type="RefSeq" id="WP_132005082.1">
    <property type="nucleotide sequence ID" value="NZ_SMFK01000005.1"/>
</dbReference>
<keyword evidence="5" id="KW-1185">Reference proteome</keyword>
<evidence type="ECO:0000313" key="4">
    <source>
        <dbReference type="EMBL" id="TDD96982.1"/>
    </source>
</evidence>
<proteinExistence type="predicted"/>
<keyword evidence="1" id="KW-1133">Transmembrane helix</keyword>
<protein>
    <submittedName>
        <fullName evidence="4">FecR family protein</fullName>
    </submittedName>
</protein>
<sequence length="299" mass="34390">MKKNYILAKWLNNELSDMELAEFQASPDFEKYNKIKKHSSHLEVDEIDENKILGKILQHKKATPKIIPMYRKWIVRVAAIFILGLSITFVMKNFVPQTQTAEFGKTTTFSLPDNSEVVLNSGSEIEYKKWKWNANREIELEGEAYFKVAKGSRFEVKTNLGTVAVLGTQFNVKARKNRLDITCYEGRVKVNYEDTQLILTQGQNVIFENGIQTNTSINALKPEWIDHQIAFNKENISNLLDEVQRQYNIIIELHSKDTNALFTGKLPTNNLDVALQIIGTTYNLEVKKAAKNKIIFEQK</sequence>
<dbReference type="GO" id="GO:0016989">
    <property type="term" value="F:sigma factor antagonist activity"/>
    <property type="evidence" value="ECO:0007669"/>
    <property type="project" value="TreeGrafter"/>
</dbReference>
<evidence type="ECO:0000259" key="3">
    <source>
        <dbReference type="Pfam" id="PF16344"/>
    </source>
</evidence>
<dbReference type="PANTHER" id="PTHR30273">
    <property type="entry name" value="PERIPLASMIC SIGNAL SENSOR AND SIGMA FACTOR ACTIVATOR FECR-RELATED"/>
    <property type="match status" value="1"/>
</dbReference>
<evidence type="ECO:0000259" key="2">
    <source>
        <dbReference type="Pfam" id="PF04773"/>
    </source>
</evidence>
<dbReference type="Proteomes" id="UP000295479">
    <property type="component" value="Unassembled WGS sequence"/>
</dbReference>
<dbReference type="Gene3D" id="3.55.50.30">
    <property type="match status" value="1"/>
</dbReference>
<dbReference type="EMBL" id="SMFK01000005">
    <property type="protein sequence ID" value="TDD96982.1"/>
    <property type="molecule type" value="Genomic_DNA"/>
</dbReference>
<dbReference type="PIRSF" id="PIRSF018266">
    <property type="entry name" value="FecR"/>
    <property type="match status" value="1"/>
</dbReference>
<keyword evidence="1" id="KW-0472">Membrane</keyword>